<evidence type="ECO:0000313" key="15">
    <source>
        <dbReference type="Proteomes" id="UP000654947"/>
    </source>
</evidence>
<feature type="compositionally biased region" description="Low complexity" evidence="12">
    <location>
        <begin position="170"/>
        <end position="195"/>
    </location>
</feature>
<dbReference type="CDD" id="cd02439">
    <property type="entry name" value="DMB-PRT_CobT"/>
    <property type="match status" value="1"/>
</dbReference>
<feature type="compositionally biased region" description="Basic and acidic residues" evidence="12">
    <location>
        <begin position="217"/>
        <end position="253"/>
    </location>
</feature>
<evidence type="ECO:0000256" key="11">
    <source>
        <dbReference type="HAMAP-Rule" id="MF_00230"/>
    </source>
</evidence>
<comment type="catalytic activity">
    <reaction evidence="10 11">
        <text>5,6-dimethylbenzimidazole + nicotinate beta-D-ribonucleotide = alpha-ribazole 5'-phosphate + nicotinate + H(+)</text>
        <dbReference type="Rhea" id="RHEA:11196"/>
        <dbReference type="ChEBI" id="CHEBI:15378"/>
        <dbReference type="ChEBI" id="CHEBI:15890"/>
        <dbReference type="ChEBI" id="CHEBI:32544"/>
        <dbReference type="ChEBI" id="CHEBI:57502"/>
        <dbReference type="ChEBI" id="CHEBI:57918"/>
        <dbReference type="EC" id="2.4.2.21"/>
    </reaction>
</comment>
<comment type="function">
    <text evidence="1 11">Catalyzes the synthesis of alpha-ribazole-5'-phosphate from nicotinate mononucleotide (NAMN) and 5,6-dimethylbenzimidazole (DMB).</text>
</comment>
<evidence type="ECO:0000313" key="14">
    <source>
        <dbReference type="EMBL" id="GHD34113.1"/>
    </source>
</evidence>
<keyword evidence="7 11" id="KW-0328">Glycosyltransferase</keyword>
<feature type="compositionally biased region" description="Low complexity" evidence="12">
    <location>
        <begin position="347"/>
        <end position="360"/>
    </location>
</feature>
<feature type="compositionally biased region" description="Low complexity" evidence="12">
    <location>
        <begin position="525"/>
        <end position="537"/>
    </location>
</feature>
<comment type="caution">
    <text evidence="14">The sequence shown here is derived from an EMBL/GenBank/DDBJ whole genome shotgun (WGS) entry which is preliminary data.</text>
</comment>
<dbReference type="AlphaFoldDB" id="A0A918XIS7"/>
<evidence type="ECO:0000259" key="13">
    <source>
        <dbReference type="Pfam" id="PF00881"/>
    </source>
</evidence>
<dbReference type="EMBL" id="BMXL01000029">
    <property type="protein sequence ID" value="GHD34113.1"/>
    <property type="molecule type" value="Genomic_DNA"/>
</dbReference>
<protein>
    <recommendedName>
        <fullName evidence="5 11">Nicotinate-nucleotide--dimethylbenzimidazole phosphoribosyltransferase</fullName>
        <shortName evidence="11">NN:DBI PRT</shortName>
        <ecNumber evidence="4 11">2.4.2.21</ecNumber>
    </recommendedName>
    <alternativeName>
        <fullName evidence="9 11">N(1)-alpha-phosphoribosyltransferase</fullName>
    </alternativeName>
</protein>
<evidence type="ECO:0000256" key="7">
    <source>
        <dbReference type="ARBA" id="ARBA00022676"/>
    </source>
</evidence>
<dbReference type="SUPFAM" id="SSF52733">
    <property type="entry name" value="Nicotinate mononucleotide:5,6-dimethylbenzimidazole phosphoribosyltransferase (CobT)"/>
    <property type="match status" value="1"/>
</dbReference>
<dbReference type="InterPro" id="IPR012825">
    <property type="entry name" value="BluB"/>
</dbReference>
<feature type="compositionally biased region" description="Gly residues" evidence="12">
    <location>
        <begin position="336"/>
        <end position="346"/>
    </location>
</feature>
<evidence type="ECO:0000256" key="8">
    <source>
        <dbReference type="ARBA" id="ARBA00022679"/>
    </source>
</evidence>
<feature type="compositionally biased region" description="Low complexity" evidence="12">
    <location>
        <begin position="469"/>
        <end position="506"/>
    </location>
</feature>
<dbReference type="GO" id="GO:0008939">
    <property type="term" value="F:nicotinate-nucleotide-dimethylbenzimidazole phosphoribosyltransferase activity"/>
    <property type="evidence" value="ECO:0007669"/>
    <property type="project" value="UniProtKB-UniRule"/>
</dbReference>
<feature type="compositionally biased region" description="Low complexity" evidence="12">
    <location>
        <begin position="439"/>
        <end position="454"/>
    </location>
</feature>
<evidence type="ECO:0000256" key="2">
    <source>
        <dbReference type="ARBA" id="ARBA00005049"/>
    </source>
</evidence>
<evidence type="ECO:0000256" key="6">
    <source>
        <dbReference type="ARBA" id="ARBA00022573"/>
    </source>
</evidence>
<accession>A0A918XIS7</accession>
<keyword evidence="6 11" id="KW-0169">Cobalamin biosynthesis</keyword>
<feature type="active site" description="Proton acceptor" evidence="11">
    <location>
        <position position="1074"/>
    </location>
</feature>
<evidence type="ECO:0000256" key="5">
    <source>
        <dbReference type="ARBA" id="ARBA00015486"/>
    </source>
</evidence>
<dbReference type="InterPro" id="IPR017846">
    <property type="entry name" value="Nict_dMeBzImd_PRibTrfase_bact"/>
</dbReference>
<evidence type="ECO:0000256" key="3">
    <source>
        <dbReference type="ARBA" id="ARBA00007110"/>
    </source>
</evidence>
<comment type="similarity">
    <text evidence="3 11">Belongs to the CobT family.</text>
</comment>
<dbReference type="FunFam" id="3.40.50.10210:FF:000001">
    <property type="entry name" value="Nicotinate-nucleotide--dimethylbenzimidazole phosphoribosyltransferase"/>
    <property type="match status" value="1"/>
</dbReference>
<dbReference type="InterPro" id="IPR029479">
    <property type="entry name" value="Nitroreductase"/>
</dbReference>
<feature type="compositionally biased region" description="Pro residues" evidence="12">
    <location>
        <begin position="59"/>
        <end position="74"/>
    </location>
</feature>
<feature type="domain" description="Nitroreductase" evidence="13">
    <location>
        <begin position="557"/>
        <end position="715"/>
    </location>
</feature>
<dbReference type="Pfam" id="PF02277">
    <property type="entry name" value="DBI_PRT"/>
    <property type="match status" value="1"/>
</dbReference>
<feature type="region of interest" description="Disordered" evidence="12">
    <location>
        <begin position="1"/>
        <end position="563"/>
    </location>
</feature>
<evidence type="ECO:0000256" key="1">
    <source>
        <dbReference type="ARBA" id="ARBA00002197"/>
    </source>
</evidence>
<reference evidence="14 15" key="1">
    <citation type="journal article" date="2014" name="Int. J. Syst. Evol. Microbiol.">
        <title>Complete genome sequence of Corynebacterium casei LMG S-19264T (=DSM 44701T), isolated from a smear-ripened cheese.</title>
        <authorList>
            <consortium name="US DOE Joint Genome Institute (JGI-PGF)"/>
            <person name="Walter F."/>
            <person name="Albersmeier A."/>
            <person name="Kalinowski J."/>
            <person name="Ruckert C."/>
        </authorList>
    </citation>
    <scope>NUCLEOTIDE SEQUENCE [LARGE SCALE GENOMIC DNA]</scope>
    <source>
        <strain evidence="14 15">KCTC 19473</strain>
    </source>
</reference>
<proteinExistence type="inferred from homology"/>
<feature type="compositionally biased region" description="Pro residues" evidence="12">
    <location>
        <begin position="257"/>
        <end position="269"/>
    </location>
</feature>
<dbReference type="EC" id="2.4.2.21" evidence="4 11"/>
<feature type="compositionally biased region" description="Polar residues" evidence="12">
    <location>
        <begin position="424"/>
        <end position="433"/>
    </location>
</feature>
<dbReference type="Gene3D" id="1.10.1610.10">
    <property type="match status" value="1"/>
</dbReference>
<dbReference type="GO" id="GO:0016491">
    <property type="term" value="F:oxidoreductase activity"/>
    <property type="evidence" value="ECO:0007669"/>
    <property type="project" value="InterPro"/>
</dbReference>
<name>A0A918XIS7_9ACTN</name>
<evidence type="ECO:0000256" key="12">
    <source>
        <dbReference type="SAM" id="MobiDB-lite"/>
    </source>
</evidence>
<feature type="compositionally biased region" description="Polar residues" evidence="12">
    <location>
        <begin position="654"/>
        <end position="663"/>
    </location>
</feature>
<dbReference type="NCBIfam" id="TIGR02476">
    <property type="entry name" value="BluB"/>
    <property type="match status" value="1"/>
</dbReference>
<dbReference type="InterPro" id="IPR023195">
    <property type="entry name" value="Nict_dMeBzImd_PRibTrfase_N"/>
</dbReference>
<dbReference type="PANTHER" id="PTHR43463">
    <property type="entry name" value="NICOTINATE-NUCLEOTIDE--DIMETHYLBENZIMIDAZOLE PHOSPHORIBOSYLTRANSFERASE"/>
    <property type="match status" value="1"/>
</dbReference>
<feature type="compositionally biased region" description="Basic and acidic residues" evidence="12">
    <location>
        <begin position="538"/>
        <end position="558"/>
    </location>
</feature>
<dbReference type="Proteomes" id="UP000654947">
    <property type="component" value="Unassembled WGS sequence"/>
</dbReference>
<dbReference type="RefSeq" id="WP_193518476.1">
    <property type="nucleotide sequence ID" value="NZ_BMXL01000029.1"/>
</dbReference>
<dbReference type="InterPro" id="IPR036087">
    <property type="entry name" value="Nict_dMeBzImd_PRibTrfase_sf"/>
</dbReference>
<feature type="compositionally biased region" description="Low complexity" evidence="12">
    <location>
        <begin position="270"/>
        <end position="286"/>
    </location>
</feature>
<keyword evidence="15" id="KW-1185">Reference proteome</keyword>
<feature type="region of interest" description="Disordered" evidence="12">
    <location>
        <begin position="643"/>
        <end position="663"/>
    </location>
</feature>
<dbReference type="SUPFAM" id="SSF55469">
    <property type="entry name" value="FMN-dependent nitroreductase-like"/>
    <property type="match status" value="1"/>
</dbReference>
<evidence type="ECO:0000256" key="4">
    <source>
        <dbReference type="ARBA" id="ARBA00011991"/>
    </source>
</evidence>
<dbReference type="InterPro" id="IPR000415">
    <property type="entry name" value="Nitroreductase-like"/>
</dbReference>
<dbReference type="NCBIfam" id="NF000996">
    <property type="entry name" value="PRK00105.1"/>
    <property type="match status" value="1"/>
</dbReference>
<gene>
    <name evidence="11" type="primary">cobT</name>
    <name evidence="14" type="ORF">GCM10007147_39410</name>
</gene>
<dbReference type="Gene3D" id="3.40.109.10">
    <property type="entry name" value="NADH Oxidase"/>
    <property type="match status" value="1"/>
</dbReference>
<dbReference type="InterPro" id="IPR003200">
    <property type="entry name" value="Nict_dMeBzImd_PRibTrfase"/>
</dbReference>
<organism evidence="14 15">
    <name type="scientific">Nocardiopsis kunsanensis</name>
    <dbReference type="NCBI Taxonomy" id="141693"/>
    <lineage>
        <taxon>Bacteria</taxon>
        <taxon>Bacillati</taxon>
        <taxon>Actinomycetota</taxon>
        <taxon>Actinomycetes</taxon>
        <taxon>Streptosporangiales</taxon>
        <taxon>Nocardiopsidaceae</taxon>
        <taxon>Nocardiopsis</taxon>
    </lineage>
</organism>
<evidence type="ECO:0000256" key="10">
    <source>
        <dbReference type="ARBA" id="ARBA00047340"/>
    </source>
</evidence>
<dbReference type="GO" id="GO:0009236">
    <property type="term" value="P:cobalamin biosynthetic process"/>
    <property type="evidence" value="ECO:0007669"/>
    <property type="project" value="UniProtKB-UniRule"/>
</dbReference>
<sequence>MTDDDRQDTRRGDAQGEDELGAFLDGLLGGLPENGRGSGGEAPVNPFRDPSPGGRPRQGPEPSPPTDAPPPAGPPVSTDADPDPLGLASPTGPLAPTRQSRGAGATEAGDVRDGPGAPIPDRDGEREDQEADGGRSVPGPPGDRAGNEAPGGHSIPNTVAGEEGARALDVGGAHEVQAAQAGEAEPAPPEAHGAATGPVPSGLAPGPADGHVSGGPDPDRDEAHETQGADGNEERAGSADPREEPDPHTEREAPAPAVAPGPAPEPGTPAVPGDPSAPVARPVPAAQEGGRVPGAHTGPEPSGVPQDVAVVSPEARTRDTYGSPVPPGTSDASAGAGTGGVGGTGGHAVPVVAGGHASGADNNTEPYGVRGTAAPGASGETGSDAPAGADPDPGPGGGEEPGRGDEHPPSAGEPAVAGGPTGELTPSTGTRGTSEVRAEPAPGDGAAPGASGADARPEHAEQLPEDTQAPAGDGPAPEGPHAPGNGDPTPEGPRAATGPPAGAARGNVPPEPAESADHAPADELPGSAAAQQDQAPDGAERSADDRATDERHEAHSGFRPDAVPDDLLTRVLEAAHRAPSAGDTKPWDFLVIDDRALRTRVHDLALDERAEYARSHPGTRAQPFSGLGAGAVLEAPLNIAVTVDPTRGPHHTDTGGTDPTSTRRSAVLAVENLWLAARAEGLGVGWVSFLDERDVARALDLPPHLGVVAYLCLGHVDEFPTGPELGLGGWVKERPLSWAVHHDRYGCRGLPGQEPTSLLEETITAITGGSARAMEEARDRQRRMVKPQGALGVLEEVSVRLAGLSGECPPPIPAPAAVAIFAGDHGVHAQGVTPWPQEITAQMVDTFLAGGAVVNTFAAQVGADVSVVDVGVAADLPSASGLLSRKVARGTADATQGPAMTRPQALQALETGIEVARDLVSSGHRCLVTGDMGIANTTPSAALICAYTGATPDDATGKGAGVDEATRTHKVDVVQRMLAANPVDPADPVGTLAALGGLEHAALAGFVLGGAAMRVPVLLDGVIAGSAALAAVALSPESAAACFAGHRSSEPGHSLALEHLGLPPLIDLGMRVGEGSGAVLALPLLQASARALESVATFEDSGVTSLS</sequence>
<evidence type="ECO:0000256" key="9">
    <source>
        <dbReference type="ARBA" id="ARBA00030686"/>
    </source>
</evidence>
<comment type="pathway">
    <text evidence="2 11">Nucleoside biosynthesis; alpha-ribazole biosynthesis; alpha-ribazole from 5,6-dimethylbenzimidazole: step 1/2.</text>
</comment>
<keyword evidence="8 11" id="KW-0808">Transferase</keyword>
<dbReference type="Gene3D" id="3.40.50.10210">
    <property type="match status" value="1"/>
</dbReference>
<dbReference type="Pfam" id="PF00881">
    <property type="entry name" value="Nitroreductase"/>
    <property type="match status" value="1"/>
</dbReference>
<dbReference type="PANTHER" id="PTHR43463:SF1">
    <property type="entry name" value="NICOTINATE-NUCLEOTIDE--DIMETHYLBENZIMIDAZOLE PHOSPHORIBOSYLTRANSFERASE"/>
    <property type="match status" value="1"/>
</dbReference>
<dbReference type="NCBIfam" id="TIGR03160">
    <property type="entry name" value="cobT_DBIPRT"/>
    <property type="match status" value="1"/>
</dbReference>
<dbReference type="HAMAP" id="MF_00230">
    <property type="entry name" value="CobT"/>
    <property type="match status" value="1"/>
</dbReference>